<sequence>MLQTSDPTQRPPQVALTKGLRVRLLPLSHGAQAAALVRVHAGSHDAPESYPGLAHFLEHLLFLGSRDYGAAQSLMPFVQGCGGQLNASTRERHTDFFFQLPASKLEAALRRLLDMLAHPLLDPSAQLREREVLHAEYRARAQDIETLCDAALSTAFDPAHPFSGFHAGNRDTLPVEDAQFQQTLLDFHQRFYQCGQMELLLAGPQSVAELQRLAALADDTLTAGGAVTRAVQPLRCNRDSWLRLQIASAQPRLNLLFALDAMPEHGAPALDHFASWIASEAPESVVQRLRAADLCQSLKLRVPYWHAGQGVVVIELMLTARGLAERARIVDAVLDWLRFFSDEARWQPCREEYRSIRQRSLQGAEPLAKLRHWADPLAWANDSDEVVIREALGTLLRQMIGAGPLVLTADTAACEAIETGGFPLRLGLETPSPTEPHSWGWQQPAPNPWLQPCAATHGARSVTPALRRLGPDDASGRGALFVHWRFAAGQPPSGLWHALSHALRSGIWAAQQAGVTLRFEDLVEGWCLSLEGFAEAIPMILGDISRLLLEPPAESFPLGDRLAEREVALSDGEMLIRQLLKRLPRLLASVSRNAGRDAVLTEPLALSRYWQSAQWHGLAIGFAPAFSDSLADAISRLPGTPSSAPVAMARHFAGRRWHDIGGGAPMAETAFLLFCPLPDRTVACEAAWRVLARLLEGAFFRRLRSELQLGYAVFSRFCQLGGHAGMLFAVQSPVASAEAILDHIQTFLLDFATTLAEQSTEIVERAAREASDRHVVSPTELHARAEQAWQSVLAGHDVAHPAQVAAAMCSLRRDDLTAALDALRAATGGWVVVANAPAPAPDWS</sequence>
<evidence type="ECO:0000256" key="12">
    <source>
        <dbReference type="ARBA" id="ARBA00030977"/>
    </source>
</evidence>
<keyword evidence="8" id="KW-0862">Zinc</keyword>
<reference evidence="17 18" key="1">
    <citation type="submission" date="2015-02" db="EMBL/GenBank/DDBJ databases">
        <title>Draft genome sequence of Pseudomonas stutzeri NT0128 isolated from wheat (Triticum turgidum) rhizosphere.</title>
        <authorList>
            <person name="Tovi N."/>
            <person name="Frenk S."/>
            <person name="Hadar Y."/>
            <person name="Minz D."/>
        </authorList>
    </citation>
    <scope>NUCLEOTIDE SEQUENCE [LARGE SCALE GENOMIC DNA]</scope>
    <source>
        <strain evidence="17 18">NT0128</strain>
    </source>
</reference>
<keyword evidence="9" id="KW-0884">PQQ biosynthesis</keyword>
<evidence type="ECO:0000259" key="13">
    <source>
        <dbReference type="Pfam" id="PF00675"/>
    </source>
</evidence>
<evidence type="ECO:0000256" key="11">
    <source>
        <dbReference type="ARBA" id="ARBA00024932"/>
    </source>
</evidence>
<evidence type="ECO:0000256" key="6">
    <source>
        <dbReference type="ARBA" id="ARBA00022723"/>
    </source>
</evidence>
<name>A0A0D9ANZ9_STUST</name>
<organism evidence="17 18">
    <name type="scientific">Stutzerimonas stutzeri</name>
    <name type="common">Pseudomonas stutzeri</name>
    <dbReference type="NCBI Taxonomy" id="316"/>
    <lineage>
        <taxon>Bacteria</taxon>
        <taxon>Pseudomonadati</taxon>
        <taxon>Pseudomonadota</taxon>
        <taxon>Gammaproteobacteria</taxon>
        <taxon>Pseudomonadales</taxon>
        <taxon>Pseudomonadaceae</taxon>
        <taxon>Stutzerimonas</taxon>
    </lineage>
</organism>
<dbReference type="InterPro" id="IPR054734">
    <property type="entry name" value="PqqF-like_C_4"/>
</dbReference>
<feature type="domain" description="Coenzyme PQQ synthesis protein F N-terminal lobe" evidence="14">
    <location>
        <begin position="251"/>
        <end position="384"/>
    </location>
</feature>
<evidence type="ECO:0000259" key="16">
    <source>
        <dbReference type="Pfam" id="PF22456"/>
    </source>
</evidence>
<dbReference type="PANTHER" id="PTHR43690">
    <property type="entry name" value="NARDILYSIN"/>
    <property type="match status" value="1"/>
</dbReference>
<dbReference type="AlphaFoldDB" id="A0A0D9ANZ9"/>
<dbReference type="GO" id="GO:0006508">
    <property type="term" value="P:proteolysis"/>
    <property type="evidence" value="ECO:0007669"/>
    <property type="project" value="UniProtKB-KW"/>
</dbReference>
<dbReference type="InterPro" id="IPR054740">
    <property type="entry name" value="PqqF_N_2"/>
</dbReference>
<evidence type="ECO:0000259" key="14">
    <source>
        <dbReference type="Pfam" id="PF22454"/>
    </source>
</evidence>
<keyword evidence="10" id="KW-0482">Metalloprotease</keyword>
<dbReference type="InterPro" id="IPR050626">
    <property type="entry name" value="Peptidase_M16"/>
</dbReference>
<dbReference type="PATRIC" id="fig|316.101.peg.998"/>
<dbReference type="InterPro" id="IPR011765">
    <property type="entry name" value="Pept_M16_N"/>
</dbReference>
<evidence type="ECO:0000313" key="18">
    <source>
        <dbReference type="Proteomes" id="UP000032487"/>
    </source>
</evidence>
<evidence type="ECO:0000256" key="3">
    <source>
        <dbReference type="ARBA" id="ARBA00007261"/>
    </source>
</evidence>
<dbReference type="Proteomes" id="UP000032487">
    <property type="component" value="Unassembled WGS sequence"/>
</dbReference>
<feature type="domain" description="Coenzyme PQQ synthesis protein F C-terminal lobe" evidence="15">
    <location>
        <begin position="477"/>
        <end position="619"/>
    </location>
</feature>
<keyword evidence="7" id="KW-0378">Hydrolase</keyword>
<evidence type="ECO:0000256" key="2">
    <source>
        <dbReference type="ARBA" id="ARBA00004886"/>
    </source>
</evidence>
<dbReference type="RefSeq" id="WP_045161980.1">
    <property type="nucleotide sequence ID" value="NZ_JYHV01000015.1"/>
</dbReference>
<dbReference type="InterPro" id="IPR011249">
    <property type="entry name" value="Metalloenz_LuxS/M16"/>
</dbReference>
<keyword evidence="5" id="KW-0645">Protease</keyword>
<dbReference type="GO" id="GO:0018189">
    <property type="term" value="P:pyrroloquinoline quinone biosynthetic process"/>
    <property type="evidence" value="ECO:0007669"/>
    <property type="project" value="UniProtKB-UniPathway"/>
</dbReference>
<dbReference type="PANTHER" id="PTHR43690:SF18">
    <property type="entry name" value="INSULIN-DEGRADING ENZYME-RELATED"/>
    <property type="match status" value="1"/>
</dbReference>
<dbReference type="NCBIfam" id="TIGR02110">
    <property type="entry name" value="PQQ_syn_pqqF"/>
    <property type="match status" value="1"/>
</dbReference>
<evidence type="ECO:0000313" key="17">
    <source>
        <dbReference type="EMBL" id="KJH82414.1"/>
    </source>
</evidence>
<evidence type="ECO:0000256" key="4">
    <source>
        <dbReference type="ARBA" id="ARBA00015088"/>
    </source>
</evidence>
<feature type="domain" description="Peptidase M16 N-terminal" evidence="13">
    <location>
        <begin position="31"/>
        <end position="155"/>
    </location>
</feature>
<dbReference type="Pfam" id="PF22455">
    <property type="entry name" value="PqqF_C_3"/>
    <property type="match status" value="1"/>
</dbReference>
<evidence type="ECO:0000256" key="10">
    <source>
        <dbReference type="ARBA" id="ARBA00023049"/>
    </source>
</evidence>
<proteinExistence type="inferred from homology"/>
<comment type="similarity">
    <text evidence="3">Belongs to the peptidase M16 family.</text>
</comment>
<protein>
    <recommendedName>
        <fullName evidence="4">Coenzyme PQQ synthesis protein F</fullName>
    </recommendedName>
    <alternativeName>
        <fullName evidence="12">Pyrroloquinoline quinone biosynthesis protein F</fullName>
    </alternativeName>
</protein>
<dbReference type="InterPro" id="IPR054733">
    <property type="entry name" value="PqqF_C_3"/>
</dbReference>
<dbReference type="Pfam" id="PF22454">
    <property type="entry name" value="PQQ_syn_pqqF_N_2"/>
    <property type="match status" value="1"/>
</dbReference>
<dbReference type="PROSITE" id="PS00143">
    <property type="entry name" value="INSULINASE"/>
    <property type="match status" value="1"/>
</dbReference>
<evidence type="ECO:0000256" key="9">
    <source>
        <dbReference type="ARBA" id="ARBA00022905"/>
    </source>
</evidence>
<dbReference type="Gene3D" id="3.30.830.10">
    <property type="entry name" value="Metalloenzyme, LuxS/M16 peptidase-like"/>
    <property type="match status" value="3"/>
</dbReference>
<evidence type="ECO:0000259" key="15">
    <source>
        <dbReference type="Pfam" id="PF22455"/>
    </source>
</evidence>
<dbReference type="UniPathway" id="UPA00539"/>
<keyword evidence="6" id="KW-0479">Metal-binding</keyword>
<comment type="pathway">
    <text evidence="2">Cofactor biosynthesis; pyrroloquinoline quinone biosynthesis.</text>
</comment>
<comment type="caution">
    <text evidence="17">The sequence shown here is derived from an EMBL/GenBank/DDBJ whole genome shotgun (WGS) entry which is preliminary data.</text>
</comment>
<evidence type="ECO:0000256" key="5">
    <source>
        <dbReference type="ARBA" id="ARBA00022670"/>
    </source>
</evidence>
<dbReference type="GO" id="GO:0004222">
    <property type="term" value="F:metalloendopeptidase activity"/>
    <property type="evidence" value="ECO:0007669"/>
    <property type="project" value="InterPro"/>
</dbReference>
<accession>A0A0D9ANZ9</accession>
<dbReference type="Pfam" id="PF00675">
    <property type="entry name" value="Peptidase_M16"/>
    <property type="match status" value="1"/>
</dbReference>
<evidence type="ECO:0000256" key="8">
    <source>
        <dbReference type="ARBA" id="ARBA00022833"/>
    </source>
</evidence>
<gene>
    <name evidence="17" type="ORF">UF78_09810</name>
</gene>
<dbReference type="EMBL" id="JYHV01000015">
    <property type="protein sequence ID" value="KJH82414.1"/>
    <property type="molecule type" value="Genomic_DNA"/>
</dbReference>
<evidence type="ECO:0000256" key="1">
    <source>
        <dbReference type="ARBA" id="ARBA00001947"/>
    </source>
</evidence>
<comment type="function">
    <text evidence="11">Required for coenzyme pyrroloquinoline quinone (PQQ) biosynthesis. It is thought that this protein is a protease that cleaves peptides bond in a small peptide (gene pqqA), providing the glutamate and tyrosine residues which are necessary for the synthesis of PQQ.</text>
</comment>
<dbReference type="OrthoDB" id="9811314at2"/>
<feature type="domain" description="Coenzyme PQQ synthesis protein F-like C-terminal lobe" evidence="16">
    <location>
        <begin position="690"/>
        <end position="789"/>
    </location>
</feature>
<dbReference type="InterPro" id="IPR011844">
    <property type="entry name" value="PQQ_synth_PqqF"/>
</dbReference>
<dbReference type="Pfam" id="PF22456">
    <property type="entry name" value="PqqF-like_C_4"/>
    <property type="match status" value="1"/>
</dbReference>
<dbReference type="InterPro" id="IPR001431">
    <property type="entry name" value="Pept_M16_Zn_BS"/>
</dbReference>
<evidence type="ECO:0000256" key="7">
    <source>
        <dbReference type="ARBA" id="ARBA00022801"/>
    </source>
</evidence>
<comment type="cofactor">
    <cofactor evidence="1">
        <name>Zn(2+)</name>
        <dbReference type="ChEBI" id="CHEBI:29105"/>
    </cofactor>
</comment>
<dbReference type="SUPFAM" id="SSF63411">
    <property type="entry name" value="LuxS/MPP-like metallohydrolase"/>
    <property type="match status" value="3"/>
</dbReference>
<dbReference type="GO" id="GO:0008270">
    <property type="term" value="F:zinc ion binding"/>
    <property type="evidence" value="ECO:0007669"/>
    <property type="project" value="InterPro"/>
</dbReference>